<proteinExistence type="predicted"/>
<accession>A0A1N7IRQ0</accession>
<gene>
    <name evidence="1" type="ORF">SAMN05421687_10237</name>
</gene>
<reference evidence="2" key="1">
    <citation type="submission" date="2017-01" db="EMBL/GenBank/DDBJ databases">
        <authorList>
            <person name="Varghese N."/>
            <person name="Submissions S."/>
        </authorList>
    </citation>
    <scope>NUCLEOTIDE SEQUENCE [LARGE SCALE GENOMIC DNA]</scope>
    <source>
        <strain evidence="2">DSM 23127</strain>
    </source>
</reference>
<sequence length="38" mass="4617">MLMMRMLMIAMFSMTALSVFFYQSVEIFSAFMDYFQKK</sequence>
<dbReference type="EMBL" id="FTOC01000002">
    <property type="protein sequence ID" value="SIS39700.1"/>
    <property type="molecule type" value="Genomic_DNA"/>
</dbReference>
<name>A0A1N7IRQ0_9BACI</name>
<protein>
    <submittedName>
        <fullName evidence="1">Uncharacterized protein</fullName>
    </submittedName>
</protein>
<dbReference type="STRING" id="570947.SAMN05421687_10237"/>
<evidence type="ECO:0000313" key="1">
    <source>
        <dbReference type="EMBL" id="SIS39700.1"/>
    </source>
</evidence>
<dbReference type="AlphaFoldDB" id="A0A1N7IRQ0"/>
<evidence type="ECO:0000313" key="2">
    <source>
        <dbReference type="Proteomes" id="UP000187608"/>
    </source>
</evidence>
<keyword evidence="2" id="KW-1185">Reference proteome</keyword>
<organism evidence="1 2">
    <name type="scientific">Salimicrobium flavidum</name>
    <dbReference type="NCBI Taxonomy" id="570947"/>
    <lineage>
        <taxon>Bacteria</taxon>
        <taxon>Bacillati</taxon>
        <taxon>Bacillota</taxon>
        <taxon>Bacilli</taxon>
        <taxon>Bacillales</taxon>
        <taxon>Bacillaceae</taxon>
        <taxon>Salimicrobium</taxon>
    </lineage>
</organism>
<dbReference type="Proteomes" id="UP000187608">
    <property type="component" value="Unassembled WGS sequence"/>
</dbReference>